<dbReference type="GO" id="GO:0020037">
    <property type="term" value="F:heme binding"/>
    <property type="evidence" value="ECO:0007669"/>
    <property type="project" value="TreeGrafter"/>
</dbReference>
<reference evidence="8" key="1">
    <citation type="submission" date="2009-04" db="EMBL/GenBank/DDBJ databases">
        <title>Rana catesbeiana ESTs and full-length cDNAs.</title>
        <authorList>
            <person name="Helbing C.C."/>
            <person name="Veldhoen N."/>
            <person name="Leong J."/>
            <person name="Koop B.F."/>
        </authorList>
    </citation>
    <scope>NUCLEOTIDE SEQUENCE</scope>
    <source>
        <tissue evidence="8">Mixed tissue</tissue>
    </source>
</reference>
<sequence length="209" mass="24183">MEIKYQLLSLLLVLGTSQATEQEPDVPDVYQKPKFCGQLDCPIYRLVKQYDKFEHRDYEATRWVRTPLENDFFGLGMVKSFRRLYKYITGSKAKEMKINMTVPVVIYKPRNQPPAGNSTMSFFVPHEVQDPPQPTDPDVYLSDSPAQSVYVRSFGGYALDSAYSKEAEVLAEELRALGLEFNDSFYLRSGYNDPFTVYDRHNEVWFVAK</sequence>
<comment type="similarity">
    <text evidence="2">Belongs to the HEBP family.</text>
</comment>
<dbReference type="SUPFAM" id="SSF55136">
    <property type="entry name" value="Probable bacterial effector-binding domain"/>
    <property type="match status" value="1"/>
</dbReference>
<evidence type="ECO:0000256" key="4">
    <source>
        <dbReference type="ARBA" id="ARBA00022490"/>
    </source>
</evidence>
<feature type="chain" id="PRO_5002905496" description="Heme-binding protein 1" evidence="7">
    <location>
        <begin position="23"/>
        <end position="209"/>
    </location>
</feature>
<dbReference type="AlphaFoldDB" id="C1C3Q5"/>
<gene>
    <name evidence="8" type="primary">HEBP2</name>
</gene>
<dbReference type="InterPro" id="IPR006917">
    <property type="entry name" value="SOUL_heme-bd"/>
</dbReference>
<dbReference type="InterPro" id="IPR011256">
    <property type="entry name" value="Reg_factor_effector_dom_sf"/>
</dbReference>
<keyword evidence="4" id="KW-0963">Cytoplasm</keyword>
<organism evidence="8">
    <name type="scientific">Aquarana catesbeiana</name>
    <name type="common">American bullfrog</name>
    <name type="synonym">Rana catesbeiana</name>
    <dbReference type="NCBI Taxonomy" id="8400"/>
    <lineage>
        <taxon>Eukaryota</taxon>
        <taxon>Metazoa</taxon>
        <taxon>Chordata</taxon>
        <taxon>Craniata</taxon>
        <taxon>Vertebrata</taxon>
        <taxon>Euteleostomi</taxon>
        <taxon>Amphibia</taxon>
        <taxon>Batrachia</taxon>
        <taxon>Anura</taxon>
        <taxon>Neobatrachia</taxon>
        <taxon>Ranoidea</taxon>
        <taxon>Ranidae</taxon>
        <taxon>Aquarana</taxon>
    </lineage>
</organism>
<dbReference type="PANTHER" id="PTHR11220:SF69">
    <property type="entry name" value="HEME-BINDING PROTEIN 2"/>
    <property type="match status" value="1"/>
</dbReference>
<dbReference type="Gene3D" id="3.20.80.10">
    <property type="entry name" value="Regulatory factor, effector binding domain"/>
    <property type="match status" value="1"/>
</dbReference>
<evidence type="ECO:0000313" key="8">
    <source>
        <dbReference type="EMBL" id="ACO51615.1"/>
    </source>
</evidence>
<comment type="subunit">
    <text evidence="3">Monomer.</text>
</comment>
<keyword evidence="7" id="KW-0732">Signal</keyword>
<evidence type="ECO:0000256" key="7">
    <source>
        <dbReference type="SAM" id="SignalP"/>
    </source>
</evidence>
<proteinExistence type="evidence at transcript level"/>
<evidence type="ECO:0000256" key="1">
    <source>
        <dbReference type="ARBA" id="ARBA00004496"/>
    </source>
</evidence>
<feature type="signal peptide" evidence="7">
    <location>
        <begin position="1"/>
        <end position="22"/>
    </location>
</feature>
<dbReference type="Pfam" id="PF04832">
    <property type="entry name" value="SOUL"/>
    <property type="match status" value="1"/>
</dbReference>
<dbReference type="PANTHER" id="PTHR11220">
    <property type="entry name" value="HEME-BINDING PROTEIN-RELATED"/>
    <property type="match status" value="1"/>
</dbReference>
<evidence type="ECO:0000256" key="5">
    <source>
        <dbReference type="ARBA" id="ARBA00037673"/>
    </source>
</evidence>
<comment type="function">
    <text evidence="5">May bind free porphyrinogens that may be present in the cell and thus facilitate removal of these potentially toxic compound. Binds with a high affinity to one molecule of heme or porphyrins. It binds metalloporphyrins, free porphyrins and N-methylprotoporphyrin with similar affinities.</text>
</comment>
<dbReference type="FunFam" id="3.20.80.10:FF:000003">
    <property type="entry name" value="Heme-binding protein 1"/>
    <property type="match status" value="1"/>
</dbReference>
<evidence type="ECO:0000256" key="6">
    <source>
        <dbReference type="ARBA" id="ARBA00040755"/>
    </source>
</evidence>
<comment type="subcellular location">
    <subcellularLocation>
        <location evidence="1">Cytoplasm</location>
    </subcellularLocation>
</comment>
<dbReference type="EMBL" id="BT081484">
    <property type="protein sequence ID" value="ACO51615.1"/>
    <property type="molecule type" value="mRNA"/>
</dbReference>
<dbReference type="GO" id="GO:0005737">
    <property type="term" value="C:cytoplasm"/>
    <property type="evidence" value="ECO:0007669"/>
    <property type="project" value="UniProtKB-SubCell"/>
</dbReference>
<protein>
    <recommendedName>
        <fullName evidence="6">Heme-binding protein 1</fullName>
    </recommendedName>
</protein>
<evidence type="ECO:0000256" key="3">
    <source>
        <dbReference type="ARBA" id="ARBA00011245"/>
    </source>
</evidence>
<accession>C1C3Q5</accession>
<name>C1C3Q5_AQUCT</name>
<evidence type="ECO:0000256" key="2">
    <source>
        <dbReference type="ARBA" id="ARBA00009817"/>
    </source>
</evidence>